<sequence length="395" mass="45357">MNPKTVLSFLILTLFTGWNSIYCNTIFSTNYDCETQNDKIVEIRNSGSISVDIIVDISDNEVKLLIPNKDDNLAIRENGSVTLKFYIHNRLKYTKTPELRLVISADWIYTTLEPVPIPPKRPLPSNRVEESNNSELEYLEGKDIHLSADQYNLDPDTYNVGFLIRDDEGGPILDRNSFIFEVYDPSLRADLLIKSADLKYTGPYDDARGTTISCIIENNDSEYSNDILKKSIANFYLYNNSVRKLLGSRTIVPLQAGEKTSLSLWTKENLNQGTLDNVVLIILDEENEIDESNEENNTWKIDVPERLSKNTKVKAFPNYFKESISFSFETITTNTLVQLDVYNEYGNLISTEKYQFKNKGKQELHYHNSNLLAGRYYYSLLIDNKNHTGIILKKM</sequence>
<name>A0ABW5LD87_9FLAO</name>
<dbReference type="RefSeq" id="WP_378290647.1">
    <property type="nucleotide sequence ID" value="NZ_JBHULE010000008.1"/>
</dbReference>
<evidence type="ECO:0000313" key="2">
    <source>
        <dbReference type="EMBL" id="MFD2562231.1"/>
    </source>
</evidence>
<dbReference type="EMBL" id="JBHULE010000008">
    <property type="protein sequence ID" value="MFD2562231.1"/>
    <property type="molecule type" value="Genomic_DNA"/>
</dbReference>
<protein>
    <submittedName>
        <fullName evidence="2">CARDB domain-containing protein</fullName>
    </submittedName>
</protein>
<comment type="caution">
    <text evidence="2">The sequence shown here is derived from an EMBL/GenBank/DDBJ whole genome shotgun (WGS) entry which is preliminary data.</text>
</comment>
<accession>A0ABW5LD87</accession>
<proteinExistence type="predicted"/>
<keyword evidence="3" id="KW-1185">Reference proteome</keyword>
<gene>
    <name evidence="2" type="ORF">ACFSR1_06080</name>
</gene>
<dbReference type="InterPro" id="IPR013783">
    <property type="entry name" value="Ig-like_fold"/>
</dbReference>
<dbReference type="Proteomes" id="UP001597319">
    <property type="component" value="Unassembled WGS sequence"/>
</dbReference>
<feature type="domain" description="CARDB" evidence="1">
    <location>
        <begin position="208"/>
        <end position="298"/>
    </location>
</feature>
<evidence type="ECO:0000313" key="3">
    <source>
        <dbReference type="Proteomes" id="UP001597319"/>
    </source>
</evidence>
<evidence type="ECO:0000259" key="1">
    <source>
        <dbReference type="Pfam" id="PF07705"/>
    </source>
</evidence>
<reference evidence="3" key="1">
    <citation type="journal article" date="2019" name="Int. J. Syst. Evol. Microbiol.">
        <title>The Global Catalogue of Microorganisms (GCM) 10K type strain sequencing project: providing services to taxonomists for standard genome sequencing and annotation.</title>
        <authorList>
            <consortium name="The Broad Institute Genomics Platform"/>
            <consortium name="The Broad Institute Genome Sequencing Center for Infectious Disease"/>
            <person name="Wu L."/>
            <person name="Ma J."/>
        </authorList>
    </citation>
    <scope>NUCLEOTIDE SEQUENCE [LARGE SCALE GENOMIC DNA]</scope>
    <source>
        <strain evidence="3">KCTC 52274</strain>
    </source>
</reference>
<dbReference type="Gene3D" id="2.60.40.10">
    <property type="entry name" value="Immunoglobulins"/>
    <property type="match status" value="1"/>
</dbReference>
<dbReference type="Pfam" id="PF07705">
    <property type="entry name" value="CARDB"/>
    <property type="match status" value="1"/>
</dbReference>
<organism evidence="2 3">
    <name type="scientific">Aquimarina rubra</name>
    <dbReference type="NCBI Taxonomy" id="1920033"/>
    <lineage>
        <taxon>Bacteria</taxon>
        <taxon>Pseudomonadati</taxon>
        <taxon>Bacteroidota</taxon>
        <taxon>Flavobacteriia</taxon>
        <taxon>Flavobacteriales</taxon>
        <taxon>Flavobacteriaceae</taxon>
        <taxon>Aquimarina</taxon>
    </lineage>
</organism>
<dbReference type="InterPro" id="IPR011635">
    <property type="entry name" value="CARDB"/>
</dbReference>